<accession>A0ABR8Q5P1</accession>
<keyword evidence="3" id="KW-1185">Reference proteome</keyword>
<name>A0ABR8Q5P1_9CLOT</name>
<gene>
    <name evidence="2" type="ORF">H9660_11400</name>
</gene>
<evidence type="ECO:0000259" key="1">
    <source>
        <dbReference type="PROSITE" id="PS51782"/>
    </source>
</evidence>
<dbReference type="EMBL" id="JACSQZ010000043">
    <property type="protein sequence ID" value="MBD7915751.1"/>
    <property type="molecule type" value="Genomic_DNA"/>
</dbReference>
<proteinExistence type="predicted"/>
<organism evidence="2 3">
    <name type="scientific">Clostridium gallinarum</name>
    <dbReference type="NCBI Taxonomy" id="2762246"/>
    <lineage>
        <taxon>Bacteria</taxon>
        <taxon>Bacillati</taxon>
        <taxon>Bacillota</taxon>
        <taxon>Clostridia</taxon>
        <taxon>Eubacteriales</taxon>
        <taxon>Clostridiaceae</taxon>
        <taxon>Clostridium</taxon>
    </lineage>
</organism>
<dbReference type="SMART" id="SM00257">
    <property type="entry name" value="LysM"/>
    <property type="match status" value="2"/>
</dbReference>
<evidence type="ECO:0000313" key="3">
    <source>
        <dbReference type="Proteomes" id="UP000640335"/>
    </source>
</evidence>
<reference evidence="2 3" key="1">
    <citation type="submission" date="2020-08" db="EMBL/GenBank/DDBJ databases">
        <title>A Genomic Blueprint of the Chicken Gut Microbiome.</title>
        <authorList>
            <person name="Gilroy R."/>
            <person name="Ravi A."/>
            <person name="Getino M."/>
            <person name="Pursley I."/>
            <person name="Horton D.L."/>
            <person name="Alikhan N.-F."/>
            <person name="Baker D."/>
            <person name="Gharbi K."/>
            <person name="Hall N."/>
            <person name="Watson M."/>
            <person name="Adriaenssens E.M."/>
            <person name="Foster-Nyarko E."/>
            <person name="Jarju S."/>
            <person name="Secka A."/>
            <person name="Antonio M."/>
            <person name="Oren A."/>
            <person name="Chaudhuri R."/>
            <person name="La Ragione R.M."/>
            <person name="Hildebrand F."/>
            <person name="Pallen M.J."/>
        </authorList>
    </citation>
    <scope>NUCLEOTIDE SEQUENCE [LARGE SCALE GENOMIC DNA]</scope>
    <source>
        <strain evidence="2 3">Sa3CUN1</strain>
    </source>
</reference>
<dbReference type="Proteomes" id="UP000640335">
    <property type="component" value="Unassembled WGS sequence"/>
</dbReference>
<feature type="domain" description="LysM" evidence="1">
    <location>
        <begin position="126"/>
        <end position="176"/>
    </location>
</feature>
<dbReference type="RefSeq" id="WP_191750505.1">
    <property type="nucleotide sequence ID" value="NZ_JACSQZ010000043.1"/>
</dbReference>
<dbReference type="InterPro" id="IPR036779">
    <property type="entry name" value="LysM_dom_sf"/>
</dbReference>
<dbReference type="Pfam" id="PF01476">
    <property type="entry name" value="LysM"/>
    <property type="match status" value="1"/>
</dbReference>
<dbReference type="InterPro" id="IPR018392">
    <property type="entry name" value="LysM"/>
</dbReference>
<protein>
    <submittedName>
        <fullName evidence="2">LysM peptidoglycan-binding domain-containing protein</fullName>
    </submittedName>
</protein>
<dbReference type="PROSITE" id="PS51782">
    <property type="entry name" value="LYSM"/>
    <property type="match status" value="1"/>
</dbReference>
<evidence type="ECO:0000313" key="2">
    <source>
        <dbReference type="EMBL" id="MBD7915751.1"/>
    </source>
</evidence>
<dbReference type="Gene3D" id="3.10.350.10">
    <property type="entry name" value="LysM domain"/>
    <property type="match status" value="1"/>
</dbReference>
<sequence>MKNNKEKICLLILILIPILFICYRIFITHSKNSATLNNHYINYENKEYKENTNIPINNELSNEKFVNEEKSFKSNEENFSKDNIEKEEYIDEVVDNEVEVIDNKISESNSIKILSIDSYITEVSTIDYKIKKGDTISQILREFESTCNYKTGYKYLKLLNPNIDLNEVEIDTIIKIPYDTFYSGKLYLIKNGDTWYKLIKENYPDYNVDNFSKFLIDINDLPNSDLPLGENIFLPKI</sequence>
<comment type="caution">
    <text evidence="2">The sequence shown here is derived from an EMBL/GenBank/DDBJ whole genome shotgun (WGS) entry which is preliminary data.</text>
</comment>